<name>A0A9X3RHJ0_9CORY</name>
<evidence type="ECO:0000256" key="2">
    <source>
        <dbReference type="SAM" id="Phobius"/>
    </source>
</evidence>
<reference evidence="4" key="1">
    <citation type="submission" date="2022-02" db="EMBL/GenBank/DDBJ databases">
        <title>Corynebacterium sp. from urogenital microbiome.</title>
        <authorList>
            <person name="Cappelli E.A."/>
            <person name="Ribeiro T.G."/>
            <person name="Peixe L."/>
        </authorList>
    </citation>
    <scope>NUCLEOTIDE SEQUENCE</scope>
    <source>
        <strain evidence="4">C8Ua_174</strain>
    </source>
</reference>
<feature type="transmembrane region" description="Helical" evidence="2">
    <location>
        <begin position="20"/>
        <end position="44"/>
    </location>
</feature>
<comment type="caution">
    <text evidence="4">The sequence shown here is derived from an EMBL/GenBank/DDBJ whole genome shotgun (WGS) entry which is preliminary data.</text>
</comment>
<evidence type="ECO:0000313" key="5">
    <source>
        <dbReference type="Proteomes" id="UP001146469"/>
    </source>
</evidence>
<dbReference type="RefSeq" id="WP_269944576.1">
    <property type="nucleotide sequence ID" value="NZ_JAKMUT010000005.1"/>
</dbReference>
<dbReference type="AlphaFoldDB" id="A0A9X3RHJ0"/>
<sequence>MTEPNRPRHALDDDADNENLGLPLRGLAMILIAVAVLLIGWGVFSLSGNDSDESEQASQTQQTQGQQGQQGEQAKQGEKPSAPEGEDPNRPDAEDAEKPKPEDERENREGDRADESRDGDAAAAEGGVNKEDTYVAVLNNSPINGLAGDVANKMRDQQWNKTGVGNLPDESGVFPTSVVLYPKGNDAERQLAEQLAKDLGIQARERDEATDRAIEGVEMLEGERPAGVVVVTTNDMPR</sequence>
<organism evidence="4 5">
    <name type="scientific">Corynebacterium evansiae</name>
    <dbReference type="NCBI Taxonomy" id="2913499"/>
    <lineage>
        <taxon>Bacteria</taxon>
        <taxon>Bacillati</taxon>
        <taxon>Actinomycetota</taxon>
        <taxon>Actinomycetes</taxon>
        <taxon>Mycobacteriales</taxon>
        <taxon>Corynebacteriaceae</taxon>
        <taxon>Corynebacterium</taxon>
    </lineage>
</organism>
<dbReference type="Proteomes" id="UP001146469">
    <property type="component" value="Unassembled WGS sequence"/>
</dbReference>
<keyword evidence="5" id="KW-1185">Reference proteome</keyword>
<keyword evidence="2" id="KW-1133">Transmembrane helix</keyword>
<dbReference type="EMBL" id="JAKMUT010000005">
    <property type="protein sequence ID" value="MCZ9289908.1"/>
    <property type="molecule type" value="Genomic_DNA"/>
</dbReference>
<feature type="region of interest" description="Disordered" evidence="1">
    <location>
        <begin position="49"/>
        <end position="133"/>
    </location>
</feature>
<proteinExistence type="predicted"/>
<protein>
    <submittedName>
        <fullName evidence="4">LytR C-terminal domain-containing protein</fullName>
    </submittedName>
</protein>
<evidence type="ECO:0000313" key="4">
    <source>
        <dbReference type="EMBL" id="MCZ9289908.1"/>
    </source>
</evidence>
<feature type="compositionally biased region" description="Basic and acidic residues" evidence="1">
    <location>
        <begin position="87"/>
        <end position="120"/>
    </location>
</feature>
<keyword evidence="2" id="KW-0472">Membrane</keyword>
<evidence type="ECO:0000259" key="3">
    <source>
        <dbReference type="Pfam" id="PF13399"/>
    </source>
</evidence>
<evidence type="ECO:0000256" key="1">
    <source>
        <dbReference type="SAM" id="MobiDB-lite"/>
    </source>
</evidence>
<feature type="compositionally biased region" description="Low complexity" evidence="1">
    <location>
        <begin position="56"/>
        <end position="74"/>
    </location>
</feature>
<keyword evidence="2" id="KW-0812">Transmembrane</keyword>
<dbReference type="InterPro" id="IPR027381">
    <property type="entry name" value="LytR/CpsA/Psr_C"/>
</dbReference>
<feature type="domain" description="LytR/CpsA/Psr regulator C-terminal" evidence="3">
    <location>
        <begin position="133"/>
        <end position="234"/>
    </location>
</feature>
<dbReference type="Pfam" id="PF13399">
    <property type="entry name" value="LytR_C"/>
    <property type="match status" value="1"/>
</dbReference>
<gene>
    <name evidence="4" type="ORF">L8V00_06800</name>
</gene>
<accession>A0A9X3RHJ0</accession>
<dbReference type="Gene3D" id="3.30.70.2390">
    <property type="match status" value="1"/>
</dbReference>